<gene>
    <name evidence="1" type="ORF">ID47_03560</name>
</gene>
<dbReference type="RefSeq" id="WP_038463846.1">
    <property type="nucleotide sequence ID" value="NZ_CP008941.1"/>
</dbReference>
<name>A0A077AZ61_9PROT</name>
<dbReference type="Proteomes" id="UP000028926">
    <property type="component" value="Chromosome"/>
</dbReference>
<dbReference type="KEGG" id="paca:ID47_03560"/>
<dbReference type="HOGENOM" id="CLU_1632343_0_0_5"/>
<proteinExistence type="predicted"/>
<keyword evidence="2" id="KW-1185">Reference proteome</keyword>
<dbReference type="AlphaFoldDB" id="A0A077AZ61"/>
<evidence type="ECO:0000313" key="2">
    <source>
        <dbReference type="Proteomes" id="UP000028926"/>
    </source>
</evidence>
<organism evidence="1 2">
    <name type="scientific">Candidatus Odyssella acanthamoebae</name>
    <dbReference type="NCBI Taxonomy" id="91604"/>
    <lineage>
        <taxon>Bacteria</taxon>
        <taxon>Pseudomonadati</taxon>
        <taxon>Pseudomonadota</taxon>
        <taxon>Alphaproteobacteria</taxon>
        <taxon>Holosporales</taxon>
        <taxon>Candidatus Paracaedibacteraceae</taxon>
        <taxon>Candidatus Odyssella</taxon>
    </lineage>
</organism>
<protein>
    <submittedName>
        <fullName evidence="1">Uncharacterized protein</fullName>
    </submittedName>
</protein>
<accession>A0A077AZ61</accession>
<reference evidence="1 2" key="1">
    <citation type="submission" date="2014-07" db="EMBL/GenBank/DDBJ databases">
        <title>Comparative genomic insights into amoeba endosymbionts belonging to the families of Holosporaceae and Candidatus Midichloriaceae within Rickettsiales.</title>
        <authorList>
            <person name="Wang Z."/>
            <person name="Wu M."/>
        </authorList>
    </citation>
    <scope>NUCLEOTIDE SEQUENCE [LARGE SCALE GENOMIC DNA]</scope>
    <source>
        <strain evidence="1">PRA3</strain>
    </source>
</reference>
<evidence type="ECO:0000313" key="1">
    <source>
        <dbReference type="EMBL" id="AIK96015.1"/>
    </source>
</evidence>
<sequence length="162" mass="18670">MIKISSILAIITCTTTANLIAQEKINTQDNQGALLSLPSKNETVLKQETDATIDVVSVLPEEEEVLLKRIALAREVEEARSQPFSDATRHLMRRLKAQNDHIYFALLWHQFKKYIKAEKKLPLKKRKYTYFPRNTTTNMSSSAKLKAKIQRIPIKAKRYITQ</sequence>
<dbReference type="EMBL" id="CP008941">
    <property type="protein sequence ID" value="AIK96015.1"/>
    <property type="molecule type" value="Genomic_DNA"/>
</dbReference>